<comment type="similarity">
    <text evidence="2 9">Belongs to the cytochrome P450 family.</text>
</comment>
<dbReference type="GO" id="GO:0005506">
    <property type="term" value="F:iron ion binding"/>
    <property type="evidence" value="ECO:0007669"/>
    <property type="project" value="InterPro"/>
</dbReference>
<keyword evidence="5 9" id="KW-0560">Oxidoreductase</keyword>
<feature type="binding site" description="axial binding residue" evidence="8">
    <location>
        <position position="484"/>
    </location>
    <ligand>
        <name>heme</name>
        <dbReference type="ChEBI" id="CHEBI:30413"/>
    </ligand>
    <ligandPart>
        <name>Fe</name>
        <dbReference type="ChEBI" id="CHEBI:18248"/>
    </ligandPart>
</feature>
<dbReference type="GO" id="GO:0020037">
    <property type="term" value="F:heme binding"/>
    <property type="evidence" value="ECO:0007669"/>
    <property type="project" value="InterPro"/>
</dbReference>
<name>A0A0L7R9E2_9HYME</name>
<dbReference type="GO" id="GO:0004497">
    <property type="term" value="F:monooxygenase activity"/>
    <property type="evidence" value="ECO:0007669"/>
    <property type="project" value="UniProtKB-KW"/>
</dbReference>
<keyword evidence="10" id="KW-1133">Transmembrane helix</keyword>
<evidence type="ECO:0000256" key="8">
    <source>
        <dbReference type="PIRSR" id="PIRSR602401-1"/>
    </source>
</evidence>
<dbReference type="PRINTS" id="PR00385">
    <property type="entry name" value="P450"/>
</dbReference>
<dbReference type="InterPro" id="IPR050196">
    <property type="entry name" value="Cytochrome_P450_Monoox"/>
</dbReference>
<evidence type="ECO:0000256" key="6">
    <source>
        <dbReference type="ARBA" id="ARBA00023004"/>
    </source>
</evidence>
<keyword evidence="7 9" id="KW-0503">Monooxygenase</keyword>
<dbReference type="Proteomes" id="UP000053825">
    <property type="component" value="Unassembled WGS sequence"/>
</dbReference>
<evidence type="ECO:0000256" key="2">
    <source>
        <dbReference type="ARBA" id="ARBA00010617"/>
    </source>
</evidence>
<dbReference type="InterPro" id="IPR002401">
    <property type="entry name" value="Cyt_P450_E_grp-I"/>
</dbReference>
<feature type="transmembrane region" description="Helical" evidence="10">
    <location>
        <begin position="48"/>
        <end position="68"/>
    </location>
</feature>
<dbReference type="OrthoDB" id="1470350at2759"/>
<dbReference type="PANTHER" id="PTHR24291:SF177">
    <property type="entry name" value="CYTOCHROME P450 4AA1-RELATED"/>
    <property type="match status" value="1"/>
</dbReference>
<evidence type="ECO:0000256" key="5">
    <source>
        <dbReference type="ARBA" id="ARBA00023002"/>
    </source>
</evidence>
<keyword evidence="12" id="KW-1185">Reference proteome</keyword>
<keyword evidence="3 8" id="KW-0349">Heme</keyword>
<comment type="cofactor">
    <cofactor evidence="1 8">
        <name>heme</name>
        <dbReference type="ChEBI" id="CHEBI:30413"/>
    </cofactor>
</comment>
<evidence type="ECO:0000256" key="3">
    <source>
        <dbReference type="ARBA" id="ARBA00022617"/>
    </source>
</evidence>
<dbReference type="InterPro" id="IPR036396">
    <property type="entry name" value="Cyt_P450_sf"/>
</dbReference>
<evidence type="ECO:0000256" key="4">
    <source>
        <dbReference type="ARBA" id="ARBA00022723"/>
    </source>
</evidence>
<reference evidence="11 12" key="1">
    <citation type="submission" date="2015-07" db="EMBL/GenBank/DDBJ databases">
        <title>The genome of Habropoda laboriosa.</title>
        <authorList>
            <person name="Pan H."/>
            <person name="Kapheim K."/>
        </authorList>
    </citation>
    <scope>NUCLEOTIDE SEQUENCE [LARGE SCALE GENOMIC DNA]</scope>
    <source>
        <strain evidence="11">0110345459</strain>
    </source>
</reference>
<dbReference type="STRING" id="597456.A0A0L7R9E2"/>
<dbReference type="AlphaFoldDB" id="A0A0L7R9E2"/>
<evidence type="ECO:0000313" key="11">
    <source>
        <dbReference type="EMBL" id="KOC67454.1"/>
    </source>
</evidence>
<sequence>MHAAQWNVSYIDVRSGRATSHLKILAALGANQKATGQFPGWDQTPGGVWVYLVVLASIYILYILKSYIRSVILVYRLNGPKTVPILGNAQCVLNDNLLHRLAYENQDYGRIIRIWLTGLPYVLLVQPEDIQVVLSSMKHTRKIFFYKLLDNFLGKGLITKDAETWRIHRKFLQPAFHLHILEKFTSTFAECADHLMNEFLEKNNHEINITSFINDSVYDILSETVLGISRTSRQSGEIVDDDLPFRKGQIMLLYRMVRPWLLIEWIYRLTKHGRQEERQRKDLFDTCFRMMKEKRNLLRNKDPTVVDETKGKRKMSLLEYMVEINEKNPCFTDNDIVEECCTFMLAGQDSVGTATAMTIFLLANHPEWQNKCIEELDQIFNDDSRYPTINDLKEMRCLEMCIKESLRLYPSVPLIARILGEDVKIGKHVIPAGCGVFMSPYSTHRLPYHFPDPEAFKPERFDPDNSEKRHPYAYIPFSAGPRNCIGYKFAMLEMKSLISAILRRCRLQSIPGKEEVRPKFRMTIRAQGGLWVKVVARDHTTKNIVD</sequence>
<dbReference type="GO" id="GO:0016705">
    <property type="term" value="F:oxidoreductase activity, acting on paired donors, with incorporation or reduction of molecular oxygen"/>
    <property type="evidence" value="ECO:0007669"/>
    <property type="project" value="InterPro"/>
</dbReference>
<dbReference type="EMBL" id="KQ414627">
    <property type="protein sequence ID" value="KOC67454.1"/>
    <property type="molecule type" value="Genomic_DNA"/>
</dbReference>
<dbReference type="InterPro" id="IPR001128">
    <property type="entry name" value="Cyt_P450"/>
</dbReference>
<evidence type="ECO:0000256" key="7">
    <source>
        <dbReference type="ARBA" id="ARBA00023033"/>
    </source>
</evidence>
<keyword evidence="6 8" id="KW-0408">Iron</keyword>
<organism evidence="11 12">
    <name type="scientific">Habropoda laboriosa</name>
    <dbReference type="NCBI Taxonomy" id="597456"/>
    <lineage>
        <taxon>Eukaryota</taxon>
        <taxon>Metazoa</taxon>
        <taxon>Ecdysozoa</taxon>
        <taxon>Arthropoda</taxon>
        <taxon>Hexapoda</taxon>
        <taxon>Insecta</taxon>
        <taxon>Pterygota</taxon>
        <taxon>Neoptera</taxon>
        <taxon>Endopterygota</taxon>
        <taxon>Hymenoptera</taxon>
        <taxon>Apocrita</taxon>
        <taxon>Aculeata</taxon>
        <taxon>Apoidea</taxon>
        <taxon>Anthophila</taxon>
        <taxon>Apidae</taxon>
        <taxon>Habropoda</taxon>
    </lineage>
</organism>
<gene>
    <name evidence="11" type="ORF">WH47_11633</name>
</gene>
<proteinExistence type="inferred from homology"/>
<dbReference type="Gene3D" id="1.10.630.10">
    <property type="entry name" value="Cytochrome P450"/>
    <property type="match status" value="1"/>
</dbReference>
<dbReference type="PRINTS" id="PR00463">
    <property type="entry name" value="EP450I"/>
</dbReference>
<dbReference type="InterPro" id="IPR017972">
    <property type="entry name" value="Cyt_P450_CS"/>
</dbReference>
<evidence type="ECO:0000256" key="10">
    <source>
        <dbReference type="SAM" id="Phobius"/>
    </source>
</evidence>
<dbReference type="CDD" id="cd20628">
    <property type="entry name" value="CYP4"/>
    <property type="match status" value="1"/>
</dbReference>
<evidence type="ECO:0000256" key="9">
    <source>
        <dbReference type="RuleBase" id="RU000461"/>
    </source>
</evidence>
<evidence type="ECO:0000256" key="1">
    <source>
        <dbReference type="ARBA" id="ARBA00001971"/>
    </source>
</evidence>
<dbReference type="PROSITE" id="PS00086">
    <property type="entry name" value="CYTOCHROME_P450"/>
    <property type="match status" value="1"/>
</dbReference>
<keyword evidence="4 8" id="KW-0479">Metal-binding</keyword>
<evidence type="ECO:0000313" key="12">
    <source>
        <dbReference type="Proteomes" id="UP000053825"/>
    </source>
</evidence>
<protein>
    <submittedName>
        <fullName evidence="11">Putative cytochrome P450 4aa1</fullName>
    </submittedName>
</protein>
<dbReference type="Pfam" id="PF00067">
    <property type="entry name" value="p450"/>
    <property type="match status" value="1"/>
</dbReference>
<dbReference type="PANTHER" id="PTHR24291">
    <property type="entry name" value="CYTOCHROME P450 FAMILY 4"/>
    <property type="match status" value="1"/>
</dbReference>
<accession>A0A0L7R9E2</accession>
<keyword evidence="10" id="KW-0812">Transmembrane</keyword>
<keyword evidence="10" id="KW-0472">Membrane</keyword>
<dbReference type="SUPFAM" id="SSF48264">
    <property type="entry name" value="Cytochrome P450"/>
    <property type="match status" value="1"/>
</dbReference>